<accession>A0A835DWD8</accession>
<keyword evidence="3" id="KW-1185">Reference proteome</keyword>
<feature type="compositionally biased region" description="Low complexity" evidence="1">
    <location>
        <begin position="264"/>
        <end position="277"/>
    </location>
</feature>
<proteinExistence type="predicted"/>
<feature type="region of interest" description="Disordered" evidence="1">
    <location>
        <begin position="254"/>
        <end position="404"/>
    </location>
</feature>
<comment type="caution">
    <text evidence="2">The sequence shown here is derived from an EMBL/GenBank/DDBJ whole genome shotgun (WGS) entry which is preliminary data.</text>
</comment>
<organism evidence="2 3">
    <name type="scientific">Digitaria exilis</name>
    <dbReference type="NCBI Taxonomy" id="1010633"/>
    <lineage>
        <taxon>Eukaryota</taxon>
        <taxon>Viridiplantae</taxon>
        <taxon>Streptophyta</taxon>
        <taxon>Embryophyta</taxon>
        <taxon>Tracheophyta</taxon>
        <taxon>Spermatophyta</taxon>
        <taxon>Magnoliopsida</taxon>
        <taxon>Liliopsida</taxon>
        <taxon>Poales</taxon>
        <taxon>Poaceae</taxon>
        <taxon>PACMAD clade</taxon>
        <taxon>Panicoideae</taxon>
        <taxon>Panicodae</taxon>
        <taxon>Paniceae</taxon>
        <taxon>Anthephorinae</taxon>
        <taxon>Digitaria</taxon>
    </lineage>
</organism>
<name>A0A835DWD8_9POAL</name>
<evidence type="ECO:0000313" key="3">
    <source>
        <dbReference type="Proteomes" id="UP000636709"/>
    </source>
</evidence>
<dbReference type="Proteomes" id="UP000636709">
    <property type="component" value="Unassembled WGS sequence"/>
</dbReference>
<sequence>MRRISRRLQEALEKPLVFDNACHLAEAPLLHIADERLAASLPEATDAGVEIGEVGRLDTAVVMYVYPIDIVTCDDFELLIAIMVLPTDGDEPLATVGYLWRNVLTVHGNPRGAKNWELIHQGYVNAWDARAGNIVHGGALHREGGYARYLDWLKENTWLKLKVAMVGHQIEDLPSDPEDVFDEYDEMTRKGTQLERGPLQDYIGQQVGHFANESLAALSVPIGDPEEASRLRAFVQRFHRGCRKIAFKLNCMASRDPHEHGAPSSSGTRVASTSRSSGGRGQRGRGITIGTPRRRGPEVAVPPEVETEDEDEEEDADEEIEEEDEEDADDSDDSEEADPTYGQEEIGISQLPDAPSPTQASPPAKRQARARDRAYVLSANKLPTNPGRPRRQKKPFTPNPSGRR</sequence>
<dbReference type="EMBL" id="JACEFO010002770">
    <property type="protein sequence ID" value="KAF8649313.1"/>
    <property type="molecule type" value="Genomic_DNA"/>
</dbReference>
<evidence type="ECO:0000313" key="2">
    <source>
        <dbReference type="EMBL" id="KAF8649313.1"/>
    </source>
</evidence>
<evidence type="ECO:0000256" key="1">
    <source>
        <dbReference type="SAM" id="MobiDB-lite"/>
    </source>
</evidence>
<feature type="compositionally biased region" description="Acidic residues" evidence="1">
    <location>
        <begin position="305"/>
        <end position="338"/>
    </location>
</feature>
<dbReference type="AlphaFoldDB" id="A0A835DWD8"/>
<reference evidence="2" key="1">
    <citation type="submission" date="2020-07" db="EMBL/GenBank/DDBJ databases">
        <title>Genome sequence and genetic diversity analysis of an under-domesticated orphan crop, white fonio (Digitaria exilis).</title>
        <authorList>
            <person name="Bennetzen J.L."/>
            <person name="Chen S."/>
            <person name="Ma X."/>
            <person name="Wang X."/>
            <person name="Yssel A.E.J."/>
            <person name="Chaluvadi S.R."/>
            <person name="Johnson M."/>
            <person name="Gangashetty P."/>
            <person name="Hamidou F."/>
            <person name="Sanogo M.D."/>
            <person name="Zwaenepoel A."/>
            <person name="Wallace J."/>
            <person name="Van De Peer Y."/>
            <person name="Van Deynze A."/>
        </authorList>
    </citation>
    <scope>NUCLEOTIDE SEQUENCE</scope>
    <source>
        <tissue evidence="2">Leaves</tissue>
    </source>
</reference>
<protein>
    <submittedName>
        <fullName evidence="2">Uncharacterized protein</fullName>
    </submittedName>
</protein>
<gene>
    <name evidence="2" type="ORF">HU200_064348</name>
</gene>